<organism evidence="3 4">
    <name type="scientific">Cellulomonas wangleii</name>
    <dbReference type="NCBI Taxonomy" id="2816956"/>
    <lineage>
        <taxon>Bacteria</taxon>
        <taxon>Bacillati</taxon>
        <taxon>Actinomycetota</taxon>
        <taxon>Actinomycetes</taxon>
        <taxon>Micrococcales</taxon>
        <taxon>Cellulomonadaceae</taxon>
        <taxon>Cellulomonas</taxon>
    </lineage>
</organism>
<evidence type="ECO:0000313" key="4">
    <source>
        <dbReference type="Proteomes" id="UP000677804"/>
    </source>
</evidence>
<name>A0ABX8D4Q7_9CELL</name>
<evidence type="ECO:0000313" key="3">
    <source>
        <dbReference type="EMBL" id="QVI62436.1"/>
    </source>
</evidence>
<feature type="transmembrane region" description="Helical" evidence="2">
    <location>
        <begin position="134"/>
        <end position="154"/>
    </location>
</feature>
<protein>
    <recommendedName>
        <fullName evidence="5">DUF4235 domain-containing protein</fullName>
    </recommendedName>
</protein>
<dbReference type="EMBL" id="CP074405">
    <property type="protein sequence ID" value="QVI62436.1"/>
    <property type="molecule type" value="Genomic_DNA"/>
</dbReference>
<dbReference type="RefSeq" id="WP_207340096.1">
    <property type="nucleotide sequence ID" value="NZ_CP074405.1"/>
</dbReference>
<keyword evidence="2" id="KW-0472">Membrane</keyword>
<accession>A0ABX8D4Q7</accession>
<reference evidence="3 4" key="1">
    <citation type="submission" date="2021-05" db="EMBL/GenBank/DDBJ databases">
        <title>Novel species in genus Cellulomonas.</title>
        <authorList>
            <person name="Zhang G."/>
        </authorList>
    </citation>
    <scope>NUCLEOTIDE SEQUENCE [LARGE SCALE GENOMIC DNA]</scope>
    <source>
        <strain evidence="4">zg-ZUI222</strain>
    </source>
</reference>
<evidence type="ECO:0000256" key="1">
    <source>
        <dbReference type="SAM" id="MobiDB-lite"/>
    </source>
</evidence>
<sequence>MDDSTPGTTDRNRARDALVAGLTTTAYYAVPDVVSSRAARFWLKTALLGLGMTTMEAMPTTRAGWEEKRTSWREALAGVSSRDGAGDVLDAHPRSDADPDAAVSDPSDAGTAGTDVLPGHEDGLTGRPSVSQRAAAVGVAAVLVVVATAGTVAFERWVYRRGQARAAAGVRFAHTRTGVVMGVLAAAGALVPEPSERR</sequence>
<dbReference type="Proteomes" id="UP000677804">
    <property type="component" value="Chromosome"/>
</dbReference>
<proteinExistence type="predicted"/>
<keyword evidence="2" id="KW-0812">Transmembrane</keyword>
<feature type="compositionally biased region" description="Low complexity" evidence="1">
    <location>
        <begin position="100"/>
        <end position="109"/>
    </location>
</feature>
<evidence type="ECO:0000256" key="2">
    <source>
        <dbReference type="SAM" id="Phobius"/>
    </source>
</evidence>
<feature type="region of interest" description="Disordered" evidence="1">
    <location>
        <begin position="80"/>
        <end position="128"/>
    </location>
</feature>
<evidence type="ECO:0008006" key="5">
    <source>
        <dbReference type="Google" id="ProtNLM"/>
    </source>
</evidence>
<gene>
    <name evidence="3" type="ORF">KG103_00275</name>
</gene>
<keyword evidence="2" id="KW-1133">Transmembrane helix</keyword>
<keyword evidence="4" id="KW-1185">Reference proteome</keyword>